<dbReference type="RefSeq" id="WP_377926582.1">
    <property type="nucleotide sequence ID" value="NZ_JBHUEM010000003.1"/>
</dbReference>
<keyword evidence="2" id="KW-1185">Reference proteome</keyword>
<dbReference type="SUPFAM" id="SSF56059">
    <property type="entry name" value="Glutathione synthetase ATP-binding domain-like"/>
    <property type="match status" value="1"/>
</dbReference>
<dbReference type="Proteomes" id="UP001597214">
    <property type="component" value="Unassembled WGS sequence"/>
</dbReference>
<evidence type="ECO:0000313" key="2">
    <source>
        <dbReference type="Proteomes" id="UP001597214"/>
    </source>
</evidence>
<protein>
    <submittedName>
        <fullName evidence="1">YheC/YheD family protein</fullName>
    </submittedName>
</protein>
<sequence length="432" mass="50677">MYTIRFNTNHEMNVLVNKNLYNVIGETVEVYIGAFKQRLDVKIDESLERDTISIPSKYKNTFLLPKDIPYEVKISKERIIIGPLIGILGCRRKQALTQELLDLLLLRFEEYESINGLVYVFTEDSVDPYKQWIKGYYYQPILKKWKKGIFPYPHSIIVNKDSMSFDMYHHFISFIGHTIFYSRQLSKWTQHEMISKDEKLRNFVPPTIKLTKFKSLLSMLKQYGAVYLKPNQSYQGMGMYFIQKRNKVYYVKDEFSNSYVFHSTVQLNHFIKKRTGKINYLIQKSVAFQSKNRNVDFRVYLQKNREKNWVCSGITSRISKEGSIITNSRNRDRLLVADEGFSYYYSLDDEKSQDIQASMIHACTRIATLIEGNGIHLADLAFDIIVDSDLKVWVLELQGGYSLERKKHEIPPNIFSKLTLTPFQYAKTLAGF</sequence>
<proteinExistence type="predicted"/>
<dbReference type="InterPro" id="IPR026838">
    <property type="entry name" value="YheC/D"/>
</dbReference>
<accession>A0ABW4LJU3</accession>
<evidence type="ECO:0000313" key="1">
    <source>
        <dbReference type="EMBL" id="MFD1735482.1"/>
    </source>
</evidence>
<dbReference type="EMBL" id="JBHUEM010000003">
    <property type="protein sequence ID" value="MFD1735482.1"/>
    <property type="molecule type" value="Genomic_DNA"/>
</dbReference>
<name>A0ABW4LJU3_9BACI</name>
<dbReference type="Pfam" id="PF14398">
    <property type="entry name" value="ATPgrasp_YheCD"/>
    <property type="match status" value="1"/>
</dbReference>
<gene>
    <name evidence="1" type="ORF">ACFSCX_02795</name>
</gene>
<dbReference type="Gene3D" id="3.30.470.20">
    <property type="entry name" value="ATP-grasp fold, B domain"/>
    <property type="match status" value="1"/>
</dbReference>
<organism evidence="1 2">
    <name type="scientific">Bacillus salitolerans</name>
    <dbReference type="NCBI Taxonomy" id="1437434"/>
    <lineage>
        <taxon>Bacteria</taxon>
        <taxon>Bacillati</taxon>
        <taxon>Bacillota</taxon>
        <taxon>Bacilli</taxon>
        <taxon>Bacillales</taxon>
        <taxon>Bacillaceae</taxon>
        <taxon>Bacillus</taxon>
    </lineage>
</organism>
<reference evidence="2" key="1">
    <citation type="journal article" date="2019" name="Int. J. Syst. Evol. Microbiol.">
        <title>The Global Catalogue of Microorganisms (GCM) 10K type strain sequencing project: providing services to taxonomists for standard genome sequencing and annotation.</title>
        <authorList>
            <consortium name="The Broad Institute Genomics Platform"/>
            <consortium name="The Broad Institute Genome Sequencing Center for Infectious Disease"/>
            <person name="Wu L."/>
            <person name="Ma J."/>
        </authorList>
    </citation>
    <scope>NUCLEOTIDE SEQUENCE [LARGE SCALE GENOMIC DNA]</scope>
    <source>
        <strain evidence="2">CCUG 49339</strain>
    </source>
</reference>
<comment type="caution">
    <text evidence="1">The sequence shown here is derived from an EMBL/GenBank/DDBJ whole genome shotgun (WGS) entry which is preliminary data.</text>
</comment>